<keyword evidence="4 6" id="KW-0653">Protein transport</keyword>
<evidence type="ECO:0000313" key="9">
    <source>
        <dbReference type="Proteomes" id="UP000694546"/>
    </source>
</evidence>
<dbReference type="AlphaFoldDB" id="A0A8C5FTL9"/>
<evidence type="ECO:0000256" key="1">
    <source>
        <dbReference type="ARBA" id="ARBA00004184"/>
    </source>
</evidence>
<evidence type="ECO:0000256" key="4">
    <source>
        <dbReference type="ARBA" id="ARBA00022927"/>
    </source>
</evidence>
<feature type="domain" description="MHD" evidence="7">
    <location>
        <begin position="168"/>
        <end position="431"/>
    </location>
</feature>
<dbReference type="Pfam" id="PF01217">
    <property type="entry name" value="Clat_adaptor_s"/>
    <property type="match status" value="1"/>
</dbReference>
<name>A0A8C5FTL9_GADMO</name>
<dbReference type="GO" id="GO:0006886">
    <property type="term" value="P:intracellular protein transport"/>
    <property type="evidence" value="ECO:0007669"/>
    <property type="project" value="UniProtKB-UniRule"/>
</dbReference>
<dbReference type="GeneTree" id="ENSGT00940000157924"/>
<dbReference type="InterPro" id="IPR036168">
    <property type="entry name" value="AP2_Mu_C_sf"/>
</dbReference>
<reference evidence="8" key="1">
    <citation type="submission" date="2025-08" db="UniProtKB">
        <authorList>
            <consortium name="Ensembl"/>
        </authorList>
    </citation>
    <scope>IDENTIFICATION</scope>
</reference>
<comment type="subcellular location">
    <subcellularLocation>
        <location evidence="1">Endomembrane system</location>
        <topology evidence="1">Peripheral membrane protein</topology>
    </subcellularLocation>
    <subcellularLocation>
        <location evidence="6">Golgi apparatus</location>
    </subcellularLocation>
    <subcellularLocation>
        <location evidence="6">Cytoplasmic vesicle</location>
        <location evidence="6">Clathrin-coated vesicle membrane</location>
        <topology evidence="6">Peripheral membrane protein</topology>
        <orientation evidence="6">Cytoplasmic side</orientation>
    </subcellularLocation>
</comment>
<dbReference type="Proteomes" id="UP000694546">
    <property type="component" value="Chromosome 8"/>
</dbReference>
<evidence type="ECO:0000256" key="5">
    <source>
        <dbReference type="ARBA" id="ARBA00023136"/>
    </source>
</evidence>
<proteinExistence type="inferred from homology"/>
<dbReference type="InterPro" id="IPR050431">
    <property type="entry name" value="Adaptor_comp_med_subunit"/>
</dbReference>
<reference evidence="8" key="2">
    <citation type="submission" date="2025-09" db="UniProtKB">
        <authorList>
            <consortium name="Ensembl"/>
        </authorList>
    </citation>
    <scope>IDENTIFICATION</scope>
</reference>
<organism evidence="8 9">
    <name type="scientific">Gadus morhua</name>
    <name type="common">Atlantic cod</name>
    <dbReference type="NCBI Taxonomy" id="8049"/>
    <lineage>
        <taxon>Eukaryota</taxon>
        <taxon>Metazoa</taxon>
        <taxon>Chordata</taxon>
        <taxon>Craniata</taxon>
        <taxon>Vertebrata</taxon>
        <taxon>Euteleostomi</taxon>
        <taxon>Actinopterygii</taxon>
        <taxon>Neopterygii</taxon>
        <taxon>Teleostei</taxon>
        <taxon>Neoteleostei</taxon>
        <taxon>Acanthomorphata</taxon>
        <taxon>Zeiogadaria</taxon>
        <taxon>Gadariae</taxon>
        <taxon>Gadiformes</taxon>
        <taxon>Gadoidei</taxon>
        <taxon>Gadidae</taxon>
        <taxon>Gadus</taxon>
    </lineage>
</organism>
<dbReference type="InterPro" id="IPR011012">
    <property type="entry name" value="Longin-like_dom_sf"/>
</dbReference>
<dbReference type="SUPFAM" id="SSF64356">
    <property type="entry name" value="SNARE-like"/>
    <property type="match status" value="1"/>
</dbReference>
<dbReference type="InterPro" id="IPR022775">
    <property type="entry name" value="AP_mu_sigma_su"/>
</dbReference>
<dbReference type="InterPro" id="IPR018240">
    <property type="entry name" value="Clathrin_mu_CS"/>
</dbReference>
<dbReference type="PANTHER" id="PTHR10529">
    <property type="entry name" value="AP COMPLEX SUBUNIT MU"/>
    <property type="match status" value="1"/>
</dbReference>
<dbReference type="InterPro" id="IPR001392">
    <property type="entry name" value="Clathrin_mu"/>
</dbReference>
<evidence type="ECO:0000313" key="8">
    <source>
        <dbReference type="Ensembl" id="ENSGMOP00000060585.1"/>
    </source>
</evidence>
<dbReference type="CDD" id="cd14835">
    <property type="entry name" value="AP1_Mu_N"/>
    <property type="match status" value="1"/>
</dbReference>
<keyword evidence="5 6" id="KW-0472">Membrane</keyword>
<evidence type="ECO:0000256" key="3">
    <source>
        <dbReference type="ARBA" id="ARBA00022448"/>
    </source>
</evidence>
<protein>
    <recommendedName>
        <fullName evidence="6">AP-1 complex subunit mu-1</fullName>
    </recommendedName>
</protein>
<dbReference type="SUPFAM" id="SSF49447">
    <property type="entry name" value="Second domain of Mu2 adaptin subunit (ap50) of ap2 adaptor"/>
    <property type="match status" value="1"/>
</dbReference>
<dbReference type="PROSITE" id="PS00990">
    <property type="entry name" value="CLAT_ADAPTOR_M_1"/>
    <property type="match status" value="1"/>
</dbReference>
<evidence type="ECO:0000259" key="7">
    <source>
        <dbReference type="PROSITE" id="PS51072"/>
    </source>
</evidence>
<evidence type="ECO:0000256" key="6">
    <source>
        <dbReference type="PIRNR" id="PIRNR005992"/>
    </source>
</evidence>
<dbReference type="PROSITE" id="PS51072">
    <property type="entry name" value="MHD"/>
    <property type="match status" value="1"/>
</dbReference>
<evidence type="ECO:0000256" key="2">
    <source>
        <dbReference type="ARBA" id="ARBA00005324"/>
    </source>
</evidence>
<keyword evidence="9" id="KW-1185">Reference proteome</keyword>
<dbReference type="Pfam" id="PF00928">
    <property type="entry name" value="Adap_comp_sub"/>
    <property type="match status" value="1"/>
</dbReference>
<dbReference type="Ensembl" id="ENSGMOT00000072763.1">
    <property type="protein sequence ID" value="ENSGMOP00000060585.1"/>
    <property type="gene ID" value="ENSGMOG00000012498.2"/>
</dbReference>
<dbReference type="GO" id="GO:0005794">
    <property type="term" value="C:Golgi apparatus"/>
    <property type="evidence" value="ECO:0007669"/>
    <property type="project" value="UniProtKB-SubCell"/>
</dbReference>
<comment type="similarity">
    <text evidence="2 6">Belongs to the adaptor complexes medium subunit family.</text>
</comment>
<dbReference type="GO" id="GO:0005905">
    <property type="term" value="C:clathrin-coated pit"/>
    <property type="evidence" value="ECO:0007669"/>
    <property type="project" value="UniProtKB-KW"/>
</dbReference>
<dbReference type="GO" id="GO:0016192">
    <property type="term" value="P:vesicle-mediated transport"/>
    <property type="evidence" value="ECO:0007669"/>
    <property type="project" value="InterPro"/>
</dbReference>
<keyword evidence="6" id="KW-0968">Cytoplasmic vesicle</keyword>
<dbReference type="Gene3D" id="3.30.450.60">
    <property type="match status" value="1"/>
</dbReference>
<dbReference type="PRINTS" id="PR00314">
    <property type="entry name" value="CLATHRINADPT"/>
</dbReference>
<dbReference type="PIRSF" id="PIRSF005992">
    <property type="entry name" value="Clathrin_mu"/>
    <property type="match status" value="1"/>
</dbReference>
<dbReference type="Gene3D" id="2.60.40.1170">
    <property type="entry name" value="Mu homology domain, subdomain B"/>
    <property type="match status" value="4"/>
</dbReference>
<dbReference type="GO" id="GO:0030131">
    <property type="term" value="C:clathrin adaptor complex"/>
    <property type="evidence" value="ECO:0007669"/>
    <property type="project" value="UniProtKB-UniRule"/>
</dbReference>
<sequence>MSASAVYVLDLKGKVLVCRNYRGDVDMSEIEHFMTLLMDKEEEGTLSPILSHGGVRFMWIKHNNLYLVATSKKNASVSLVFSFLYKIIQVFSEYFKELEEESIRDNFVIIYELMDELMDFGYPQTTDSKILQEYITQEGHKLDTGAPRPPATVTNAVSWRSEGIKYRKNEVFLDVIESVNLLVSANGNVLRSEIVGSIKMRVFLSGMPELRLGLNDKVLFENTGRGKSKSVELEDVKFHQCVRLSRFENDRTISFIPPDGEFELMSYRLNTHVKPLIWIESVIEKHSHSRIEYMIKGGKEYLMRAHFGLPSVEAEDKEGKPPISVKFEIPYFTTSGIQVSSLVLTPTCAQTHAHPLTRAHTDGTPVRTRTHTPTLAHVHSTQHTRFARTNIQTNVHKRAVPGHAEPCCTSMLPLTIFEELGRWQELRVLQR</sequence>
<gene>
    <name evidence="8" type="primary">ap1m1</name>
</gene>
<dbReference type="PROSITE" id="PS00991">
    <property type="entry name" value="CLAT_ADAPTOR_M_2"/>
    <property type="match status" value="1"/>
</dbReference>
<accession>A0A8C5FTL9</accession>
<comment type="function">
    <text evidence="6">Subunit of clathrin-associated adaptor protein complex 1 that plays a role in protein sorting in the trans-Golgi network (TGN) and endosomes. The AP complexes mediate the recruitment of clathrin to membranes and the recognition of sorting signals within the cytosolic tails of transmembrane cargo molecules.</text>
</comment>
<dbReference type="GO" id="GO:0030665">
    <property type="term" value="C:clathrin-coated vesicle membrane"/>
    <property type="evidence" value="ECO:0007669"/>
    <property type="project" value="UniProtKB-SubCell"/>
</dbReference>
<keyword evidence="6" id="KW-0333">Golgi apparatus</keyword>
<keyword evidence="3 6" id="KW-0813">Transport</keyword>
<dbReference type="InterPro" id="IPR028565">
    <property type="entry name" value="MHD"/>
</dbReference>